<accession>A0A1H4XAH8</accession>
<reference evidence="3 4" key="1">
    <citation type="submission" date="2016-10" db="EMBL/GenBank/DDBJ databases">
        <authorList>
            <person name="de Groot N.N."/>
        </authorList>
    </citation>
    <scope>NUCLEOTIDE SEQUENCE [LARGE SCALE GENOMIC DNA]</scope>
    <source>
        <strain evidence="3 4">MT12</strain>
    </source>
</reference>
<dbReference type="EMBL" id="FNTH01000001">
    <property type="protein sequence ID" value="SED01888.1"/>
    <property type="molecule type" value="Genomic_DNA"/>
</dbReference>
<dbReference type="PANTHER" id="PTHR37017">
    <property type="entry name" value="AB HYDROLASE-1 DOMAIN-CONTAINING PROTEIN-RELATED"/>
    <property type="match status" value="1"/>
</dbReference>
<evidence type="ECO:0000259" key="2">
    <source>
        <dbReference type="Pfam" id="PF12697"/>
    </source>
</evidence>
<organism evidence="3 4">
    <name type="scientific">Bradyrhizobium erythrophlei</name>
    <dbReference type="NCBI Taxonomy" id="1437360"/>
    <lineage>
        <taxon>Bacteria</taxon>
        <taxon>Pseudomonadati</taxon>
        <taxon>Pseudomonadota</taxon>
        <taxon>Alphaproteobacteria</taxon>
        <taxon>Hyphomicrobiales</taxon>
        <taxon>Nitrobacteraceae</taxon>
        <taxon>Bradyrhizobium</taxon>
    </lineage>
</organism>
<evidence type="ECO:0000313" key="3">
    <source>
        <dbReference type="EMBL" id="SED01888.1"/>
    </source>
</evidence>
<protein>
    <submittedName>
        <fullName evidence="3">Pimeloyl-ACP methyl ester carboxylesterase</fullName>
    </submittedName>
</protein>
<dbReference type="OrthoDB" id="9814966at2"/>
<dbReference type="AlphaFoldDB" id="A0A1H4XAH8"/>
<dbReference type="SUPFAM" id="SSF53474">
    <property type="entry name" value="alpha/beta-Hydrolases"/>
    <property type="match status" value="1"/>
</dbReference>
<feature type="chain" id="PRO_5011467951" evidence="1">
    <location>
        <begin position="24"/>
        <end position="255"/>
    </location>
</feature>
<keyword evidence="1" id="KW-0732">Signal</keyword>
<feature type="signal peptide" evidence="1">
    <location>
        <begin position="1"/>
        <end position="23"/>
    </location>
</feature>
<feature type="domain" description="AB hydrolase-1" evidence="2">
    <location>
        <begin position="32"/>
        <end position="248"/>
    </location>
</feature>
<dbReference type="Proteomes" id="UP000198992">
    <property type="component" value="Unassembled WGS sequence"/>
</dbReference>
<dbReference type="Gene3D" id="3.40.50.1820">
    <property type="entry name" value="alpha/beta hydrolase"/>
    <property type="match status" value="1"/>
</dbReference>
<proteinExistence type="predicted"/>
<name>A0A1H4XAH8_9BRAD</name>
<dbReference type="InterPro" id="IPR052897">
    <property type="entry name" value="Sec-Metab_Biosynth_Hydrolase"/>
</dbReference>
<dbReference type="InterPro" id="IPR029058">
    <property type="entry name" value="AB_hydrolase_fold"/>
</dbReference>
<evidence type="ECO:0000256" key="1">
    <source>
        <dbReference type="SAM" id="SignalP"/>
    </source>
</evidence>
<dbReference type="RefSeq" id="WP_092117094.1">
    <property type="nucleotide sequence ID" value="NZ_FNTH01000001.1"/>
</dbReference>
<dbReference type="InterPro" id="IPR000073">
    <property type="entry name" value="AB_hydrolase_1"/>
</dbReference>
<gene>
    <name evidence="3" type="ORF">SAMN05444164_3425</name>
</gene>
<sequence>MSLLRKTSAIALVLAVTGAVAHAETKPPAKEVVIVHGALADGSGWRAVYDILTKDGFHVTIVQEPLTGLAEDVDATKRVIDQQTGPVVLVGHSYGGSVITEAGADPKVSALVYVAALQPDKGEASGALMSKFAAPNDAMRVSVNKATPDNKYFFIPAAKFRETYAQDVPADQAQFMADSEQQLAQKAMGAPLSVAAWHNKPSFAILTTEDHVISPELQRWMYKRSGAKVTEVPASHAVFVSQPAAVARVIEDAAK</sequence>
<evidence type="ECO:0000313" key="4">
    <source>
        <dbReference type="Proteomes" id="UP000198992"/>
    </source>
</evidence>
<dbReference type="Pfam" id="PF12697">
    <property type="entry name" value="Abhydrolase_6"/>
    <property type="match status" value="1"/>
</dbReference>
<dbReference type="PANTHER" id="PTHR37017:SF11">
    <property type="entry name" value="ESTERASE_LIPASE_THIOESTERASE DOMAIN-CONTAINING PROTEIN"/>
    <property type="match status" value="1"/>
</dbReference>